<gene>
    <name evidence="4" type="ORF">SAMN05444396_103189</name>
</gene>
<dbReference type="Proteomes" id="UP000184036">
    <property type="component" value="Unassembled WGS sequence"/>
</dbReference>
<dbReference type="EMBL" id="FQWE01000003">
    <property type="protein sequence ID" value="SHF97261.1"/>
    <property type="molecule type" value="Genomic_DNA"/>
</dbReference>
<dbReference type="Pfam" id="PF07494">
    <property type="entry name" value="Reg_prop"/>
    <property type="match status" value="1"/>
</dbReference>
<evidence type="ECO:0000256" key="2">
    <source>
        <dbReference type="SAM" id="SignalP"/>
    </source>
</evidence>
<dbReference type="NCBIfam" id="TIGR04183">
    <property type="entry name" value="Por_Secre_tail"/>
    <property type="match status" value="1"/>
</dbReference>
<dbReference type="STRING" id="271157.SAMN05444396_103189"/>
<evidence type="ECO:0000259" key="3">
    <source>
        <dbReference type="Pfam" id="PF21544"/>
    </source>
</evidence>
<dbReference type="InterPro" id="IPR011110">
    <property type="entry name" value="Reg_prop"/>
</dbReference>
<feature type="chain" id="PRO_5013268421" evidence="2">
    <location>
        <begin position="20"/>
        <end position="766"/>
    </location>
</feature>
<keyword evidence="5" id="KW-1185">Reference proteome</keyword>
<feature type="domain" description="PorZ N-terminal beta-propeller" evidence="3">
    <location>
        <begin position="44"/>
        <end position="202"/>
    </location>
</feature>
<name>A0A1M5G1D1_9FLAO</name>
<reference evidence="5" key="1">
    <citation type="submission" date="2016-11" db="EMBL/GenBank/DDBJ databases">
        <authorList>
            <person name="Varghese N."/>
            <person name="Submissions S."/>
        </authorList>
    </citation>
    <scope>NUCLEOTIDE SEQUENCE [LARGE SCALE GENOMIC DNA]</scope>
    <source>
        <strain evidence="5">DSM 19741</strain>
    </source>
</reference>
<dbReference type="SUPFAM" id="SSF101898">
    <property type="entry name" value="NHL repeat"/>
    <property type="match status" value="1"/>
</dbReference>
<evidence type="ECO:0000313" key="5">
    <source>
        <dbReference type="Proteomes" id="UP000184036"/>
    </source>
</evidence>
<dbReference type="RefSeq" id="WP_072989194.1">
    <property type="nucleotide sequence ID" value="NZ_FQWE01000003.1"/>
</dbReference>
<accession>A0A1M5G1D1</accession>
<protein>
    <submittedName>
        <fullName evidence="4">Two component regulator propeller</fullName>
    </submittedName>
</protein>
<proteinExistence type="predicted"/>
<dbReference type="InterPro" id="IPR015943">
    <property type="entry name" value="WD40/YVTN_repeat-like_dom_sf"/>
</dbReference>
<dbReference type="InterPro" id="IPR048954">
    <property type="entry name" value="PorZ_N"/>
</dbReference>
<sequence length="766" mass="83753">MKNNSLCILMLLFIQMAFAQNKLVWQGYFSYSEIKGISQSATTIFAASENALFSYDNKTNIIKTTNTIDGLSGQTISTIYHSLNNNKTIIGYENGLIIVINDANGSILNVVDIISKQLPAGIKKVNHFLEAGDVIYVSCDFGIVQFNLKTMQFGDTYFIGDNGVEIIVNQTAVFDGFIYAATNNGIKRAGVNNKNLNDFSQWLTVSSGNWSSITTFGSDLYAINSTGNITKFNVVFNSFSTITQLPQPSLDSKISANYWIITTADSIYIYNIKMEMIRQINRNQILEINSSFTCATIIGDTIFIGTKDDGLLTTLLYTNTTFENITPSGPSKNNVFSIQASASALWAVYGFYPANYNPYQAPGGFPTLYGISKLDYKSWLNIPASKVLGARSLSNVAVNPRNNDEVYVSSFFSGLLKLENDVPTQLLTPQNTGLNGLQSIEVANNPNDIRINNPVFDRDGNLWLTNNLVAKALKVLKTNGEWQSISLASVLPELTAFGGLAIDNNNTKWVASRRGVIGYNEKGGVLKVITEGSEKGNLPSPDVRSVAIDNKNQLWIGTNKGLRVLSNVGNYKSEVQMIASSIIILEDNVAQELLFEQFITDITVDGANNKWIGTADSGIFLVSPNGQETKYHFTVNNSPLPSNTINDIDINSNTGEVFIATAKGMISFKGTATAAKEDLNNVVVYPNPVRPEYKGTVKITGLLDKSNVKITDIGGNLVYETTAQGGTIEWDTSAFGKYEVVSGVYMIFISAQDGAETKVKKVMIIR</sequence>
<evidence type="ECO:0000256" key="1">
    <source>
        <dbReference type="ARBA" id="ARBA00022729"/>
    </source>
</evidence>
<dbReference type="OrthoDB" id="9807410at2"/>
<evidence type="ECO:0000313" key="4">
    <source>
        <dbReference type="EMBL" id="SHF97261.1"/>
    </source>
</evidence>
<organism evidence="4 5">
    <name type="scientific">Flavobacterium segetis</name>
    <dbReference type="NCBI Taxonomy" id="271157"/>
    <lineage>
        <taxon>Bacteria</taxon>
        <taxon>Pseudomonadati</taxon>
        <taxon>Bacteroidota</taxon>
        <taxon>Flavobacteriia</taxon>
        <taxon>Flavobacteriales</taxon>
        <taxon>Flavobacteriaceae</taxon>
        <taxon>Flavobacterium</taxon>
    </lineage>
</organism>
<feature type="signal peptide" evidence="2">
    <location>
        <begin position="1"/>
        <end position="19"/>
    </location>
</feature>
<dbReference type="Gene3D" id="2.130.10.10">
    <property type="entry name" value="YVTN repeat-like/Quinoprotein amine dehydrogenase"/>
    <property type="match status" value="3"/>
</dbReference>
<keyword evidence="1 2" id="KW-0732">Signal</keyword>
<dbReference type="AlphaFoldDB" id="A0A1M5G1D1"/>
<dbReference type="Pfam" id="PF21544">
    <property type="entry name" value="PorZ_N_b_propeller"/>
    <property type="match status" value="1"/>
</dbReference>
<dbReference type="InterPro" id="IPR026444">
    <property type="entry name" value="Secre_tail"/>
</dbReference>